<dbReference type="GO" id="GO:0000467">
    <property type="term" value="P:exonucleolytic trimming to generate mature 3'-end of 5.8S rRNA from tricistronic rRNA transcript (SSU-rRNA, 5.8S rRNA, LSU-rRNA)"/>
    <property type="evidence" value="ECO:0007669"/>
    <property type="project" value="TreeGrafter"/>
</dbReference>
<dbReference type="AlphaFoldDB" id="L1ICF9"/>
<dbReference type="GO" id="GO:0035925">
    <property type="term" value="F:mRNA 3'-UTR AU-rich region binding"/>
    <property type="evidence" value="ECO:0007669"/>
    <property type="project" value="TreeGrafter"/>
</dbReference>
<evidence type="ECO:0000256" key="3">
    <source>
        <dbReference type="ARBA" id="ARBA00006678"/>
    </source>
</evidence>
<dbReference type="InterPro" id="IPR050590">
    <property type="entry name" value="Exosome_comp_Rrp42_subfam"/>
</dbReference>
<reference evidence="8 10" key="1">
    <citation type="journal article" date="2012" name="Nature">
        <title>Algal genomes reveal evolutionary mosaicism and the fate of nucleomorphs.</title>
        <authorList>
            <consortium name="DOE Joint Genome Institute"/>
            <person name="Curtis B.A."/>
            <person name="Tanifuji G."/>
            <person name="Burki F."/>
            <person name="Gruber A."/>
            <person name="Irimia M."/>
            <person name="Maruyama S."/>
            <person name="Arias M.C."/>
            <person name="Ball S.G."/>
            <person name="Gile G.H."/>
            <person name="Hirakawa Y."/>
            <person name="Hopkins J.F."/>
            <person name="Kuo A."/>
            <person name="Rensing S.A."/>
            <person name="Schmutz J."/>
            <person name="Symeonidi A."/>
            <person name="Elias M."/>
            <person name="Eveleigh R.J."/>
            <person name="Herman E.K."/>
            <person name="Klute M.J."/>
            <person name="Nakayama T."/>
            <person name="Obornik M."/>
            <person name="Reyes-Prieto A."/>
            <person name="Armbrust E.V."/>
            <person name="Aves S.J."/>
            <person name="Beiko R.G."/>
            <person name="Coutinho P."/>
            <person name="Dacks J.B."/>
            <person name="Durnford D.G."/>
            <person name="Fast N.M."/>
            <person name="Green B.R."/>
            <person name="Grisdale C.J."/>
            <person name="Hempel F."/>
            <person name="Henrissat B."/>
            <person name="Hoppner M.P."/>
            <person name="Ishida K."/>
            <person name="Kim E."/>
            <person name="Koreny L."/>
            <person name="Kroth P.G."/>
            <person name="Liu Y."/>
            <person name="Malik S.B."/>
            <person name="Maier U.G."/>
            <person name="McRose D."/>
            <person name="Mock T."/>
            <person name="Neilson J.A."/>
            <person name="Onodera N.T."/>
            <person name="Poole A.M."/>
            <person name="Pritham E.J."/>
            <person name="Richards T.A."/>
            <person name="Rocap G."/>
            <person name="Roy S.W."/>
            <person name="Sarai C."/>
            <person name="Schaack S."/>
            <person name="Shirato S."/>
            <person name="Slamovits C.H."/>
            <person name="Spencer D.F."/>
            <person name="Suzuki S."/>
            <person name="Worden A.Z."/>
            <person name="Zauner S."/>
            <person name="Barry K."/>
            <person name="Bell C."/>
            <person name="Bharti A.K."/>
            <person name="Crow J.A."/>
            <person name="Grimwood J."/>
            <person name="Kramer R."/>
            <person name="Lindquist E."/>
            <person name="Lucas S."/>
            <person name="Salamov A."/>
            <person name="McFadden G.I."/>
            <person name="Lane C.E."/>
            <person name="Keeling P.J."/>
            <person name="Gray M.W."/>
            <person name="Grigoriev I.V."/>
            <person name="Archibald J.M."/>
        </authorList>
    </citation>
    <scope>NUCLEOTIDE SEQUENCE</scope>
    <source>
        <strain evidence="8 10">CCMP2712</strain>
    </source>
</reference>
<dbReference type="GO" id="GO:0071038">
    <property type="term" value="P:TRAMP-dependent tRNA surveillance pathway"/>
    <property type="evidence" value="ECO:0007669"/>
    <property type="project" value="TreeGrafter"/>
</dbReference>
<evidence type="ECO:0000313" key="8">
    <source>
        <dbReference type="EMBL" id="EKX33614.1"/>
    </source>
</evidence>
<comment type="subcellular location">
    <subcellularLocation>
        <location evidence="2">Cytoplasm</location>
    </subcellularLocation>
    <subcellularLocation>
        <location evidence="1">Nucleus</location>
    </subcellularLocation>
</comment>
<evidence type="ECO:0000259" key="6">
    <source>
        <dbReference type="Pfam" id="PF01138"/>
    </source>
</evidence>
<dbReference type="EnsemblProtists" id="EKX33614">
    <property type="protein sequence ID" value="EKX33614"/>
    <property type="gene ID" value="GUITHDRAFT_147790"/>
</dbReference>
<dbReference type="GeneID" id="17290343"/>
<protein>
    <submittedName>
        <fullName evidence="8 9">Uncharacterized protein</fullName>
    </submittedName>
</protein>
<dbReference type="STRING" id="905079.L1ICF9"/>
<dbReference type="GO" id="GO:0000177">
    <property type="term" value="C:cytoplasmic exosome (RNase complex)"/>
    <property type="evidence" value="ECO:0007669"/>
    <property type="project" value="TreeGrafter"/>
</dbReference>
<dbReference type="GO" id="GO:0034473">
    <property type="term" value="P:U1 snRNA 3'-end processing"/>
    <property type="evidence" value="ECO:0007669"/>
    <property type="project" value="TreeGrafter"/>
</dbReference>
<evidence type="ECO:0000256" key="2">
    <source>
        <dbReference type="ARBA" id="ARBA00004496"/>
    </source>
</evidence>
<dbReference type="OrthoDB" id="10264038at2759"/>
<dbReference type="SUPFAM" id="SSF54211">
    <property type="entry name" value="Ribosomal protein S5 domain 2-like"/>
    <property type="match status" value="1"/>
</dbReference>
<dbReference type="EMBL" id="JH993135">
    <property type="protein sequence ID" value="EKX33614.1"/>
    <property type="molecule type" value="Genomic_DNA"/>
</dbReference>
<dbReference type="GO" id="GO:0000176">
    <property type="term" value="C:nuclear exosome (RNase complex)"/>
    <property type="evidence" value="ECO:0007669"/>
    <property type="project" value="TreeGrafter"/>
</dbReference>
<feature type="domain" description="Exoribonuclease phosphorolytic" evidence="6">
    <location>
        <begin position="46"/>
        <end position="155"/>
    </location>
</feature>
<dbReference type="PaxDb" id="55529-EKX33614"/>
<evidence type="ECO:0000313" key="9">
    <source>
        <dbReference type="EnsemblProtists" id="EKX33614"/>
    </source>
</evidence>
<feature type="region of interest" description="Disordered" evidence="5">
    <location>
        <begin position="261"/>
        <end position="298"/>
    </location>
</feature>
<dbReference type="InterPro" id="IPR020568">
    <property type="entry name" value="Ribosomal_Su5_D2-typ_SF"/>
</dbReference>
<evidence type="ECO:0000256" key="1">
    <source>
        <dbReference type="ARBA" id="ARBA00004123"/>
    </source>
</evidence>
<dbReference type="GO" id="GO:0034475">
    <property type="term" value="P:U4 snRNA 3'-end processing"/>
    <property type="evidence" value="ECO:0007669"/>
    <property type="project" value="TreeGrafter"/>
</dbReference>
<gene>
    <name evidence="8" type="ORF">GUITHDRAFT_147790</name>
</gene>
<dbReference type="GO" id="GO:0016075">
    <property type="term" value="P:rRNA catabolic process"/>
    <property type="evidence" value="ECO:0007669"/>
    <property type="project" value="TreeGrafter"/>
</dbReference>
<feature type="domain" description="Exoribonuclease phosphorolytic" evidence="7">
    <location>
        <begin position="169"/>
        <end position="228"/>
    </location>
</feature>
<dbReference type="GO" id="GO:0071028">
    <property type="term" value="P:nuclear mRNA surveillance"/>
    <property type="evidence" value="ECO:0007669"/>
    <property type="project" value="TreeGrafter"/>
</dbReference>
<accession>L1ICF9</accession>
<dbReference type="PANTHER" id="PTHR11097">
    <property type="entry name" value="EXOSOME COMPLEX EXONUCLEASE RIBOSOMAL RNA PROCESSING PROTEIN"/>
    <property type="match status" value="1"/>
</dbReference>
<proteinExistence type="inferred from homology"/>
<dbReference type="GO" id="GO:0071035">
    <property type="term" value="P:nuclear polyadenylation-dependent rRNA catabolic process"/>
    <property type="evidence" value="ECO:0007669"/>
    <property type="project" value="TreeGrafter"/>
</dbReference>
<reference evidence="9" key="3">
    <citation type="submission" date="2015-06" db="UniProtKB">
        <authorList>
            <consortium name="EnsemblProtists"/>
        </authorList>
    </citation>
    <scope>IDENTIFICATION</scope>
</reference>
<organism evidence="8">
    <name type="scientific">Guillardia theta (strain CCMP2712)</name>
    <name type="common">Cryptophyte</name>
    <dbReference type="NCBI Taxonomy" id="905079"/>
    <lineage>
        <taxon>Eukaryota</taxon>
        <taxon>Cryptophyceae</taxon>
        <taxon>Pyrenomonadales</taxon>
        <taxon>Geminigeraceae</taxon>
        <taxon>Guillardia</taxon>
    </lineage>
</organism>
<dbReference type="PANTHER" id="PTHR11097:SF14">
    <property type="entry name" value="EXOSOME COMPLEX COMPONENT RRP45"/>
    <property type="match status" value="1"/>
</dbReference>
<dbReference type="InterPro" id="IPR015847">
    <property type="entry name" value="ExoRNase_PH_dom2"/>
</dbReference>
<evidence type="ECO:0000256" key="4">
    <source>
        <dbReference type="ARBA" id="ARBA00022490"/>
    </source>
</evidence>
<dbReference type="eggNOG" id="KOG1614">
    <property type="taxonomic scope" value="Eukaryota"/>
</dbReference>
<dbReference type="Proteomes" id="UP000011087">
    <property type="component" value="Unassembled WGS sequence"/>
</dbReference>
<keyword evidence="10" id="KW-1185">Reference proteome</keyword>
<name>L1ICF9_GUITC</name>
<dbReference type="Gene3D" id="3.30.230.70">
    <property type="entry name" value="GHMP Kinase, N-terminal domain"/>
    <property type="match status" value="1"/>
</dbReference>
<dbReference type="HOGENOM" id="CLU_935219_0_0_1"/>
<dbReference type="RefSeq" id="XP_005820594.1">
    <property type="nucleotide sequence ID" value="XM_005820537.1"/>
</dbReference>
<dbReference type="GO" id="GO:0034476">
    <property type="term" value="P:U5 snRNA 3'-end processing"/>
    <property type="evidence" value="ECO:0007669"/>
    <property type="project" value="TreeGrafter"/>
</dbReference>
<dbReference type="Pfam" id="PF01138">
    <property type="entry name" value="RNase_PH"/>
    <property type="match status" value="1"/>
</dbReference>
<feature type="compositionally biased region" description="Acidic residues" evidence="5">
    <location>
        <begin position="265"/>
        <end position="274"/>
    </location>
</feature>
<keyword evidence="4" id="KW-0963">Cytoplasm</keyword>
<comment type="similarity">
    <text evidence="3">Belongs to the RNase PH family.</text>
</comment>
<evidence type="ECO:0000259" key="7">
    <source>
        <dbReference type="Pfam" id="PF03725"/>
    </source>
</evidence>
<dbReference type="OMA" id="GPQFENG"/>
<dbReference type="InterPro" id="IPR027408">
    <property type="entry name" value="PNPase/RNase_PH_dom_sf"/>
</dbReference>
<evidence type="ECO:0000256" key="5">
    <source>
        <dbReference type="SAM" id="MobiDB-lite"/>
    </source>
</evidence>
<dbReference type="InterPro" id="IPR036345">
    <property type="entry name" value="ExoRNase_PH_dom2_sf"/>
</dbReference>
<dbReference type="SUPFAM" id="SSF55666">
    <property type="entry name" value="Ribonuclease PH domain 2-like"/>
    <property type="match status" value="1"/>
</dbReference>
<feature type="compositionally biased region" description="Basic and acidic residues" evidence="5">
    <location>
        <begin position="288"/>
        <end position="298"/>
    </location>
</feature>
<dbReference type="InterPro" id="IPR001247">
    <property type="entry name" value="ExoRNase_PH_dom1"/>
</dbReference>
<dbReference type="Pfam" id="PF03725">
    <property type="entry name" value="RNase_PH_C"/>
    <property type="match status" value="1"/>
</dbReference>
<reference evidence="10" key="2">
    <citation type="submission" date="2012-11" db="EMBL/GenBank/DDBJ databases">
        <authorList>
            <person name="Kuo A."/>
            <person name="Curtis B.A."/>
            <person name="Tanifuji G."/>
            <person name="Burki F."/>
            <person name="Gruber A."/>
            <person name="Irimia M."/>
            <person name="Maruyama S."/>
            <person name="Arias M.C."/>
            <person name="Ball S.G."/>
            <person name="Gile G.H."/>
            <person name="Hirakawa Y."/>
            <person name="Hopkins J.F."/>
            <person name="Rensing S.A."/>
            <person name="Schmutz J."/>
            <person name="Symeonidi A."/>
            <person name="Elias M."/>
            <person name="Eveleigh R.J."/>
            <person name="Herman E.K."/>
            <person name="Klute M.J."/>
            <person name="Nakayama T."/>
            <person name="Obornik M."/>
            <person name="Reyes-Prieto A."/>
            <person name="Armbrust E.V."/>
            <person name="Aves S.J."/>
            <person name="Beiko R.G."/>
            <person name="Coutinho P."/>
            <person name="Dacks J.B."/>
            <person name="Durnford D.G."/>
            <person name="Fast N.M."/>
            <person name="Green B.R."/>
            <person name="Grisdale C."/>
            <person name="Hempe F."/>
            <person name="Henrissat B."/>
            <person name="Hoppner M.P."/>
            <person name="Ishida K.-I."/>
            <person name="Kim E."/>
            <person name="Koreny L."/>
            <person name="Kroth P.G."/>
            <person name="Liu Y."/>
            <person name="Malik S.-B."/>
            <person name="Maier U.G."/>
            <person name="McRose D."/>
            <person name="Mock T."/>
            <person name="Neilson J.A."/>
            <person name="Onodera N.T."/>
            <person name="Poole A.M."/>
            <person name="Pritham E.J."/>
            <person name="Richards T.A."/>
            <person name="Rocap G."/>
            <person name="Roy S.W."/>
            <person name="Sarai C."/>
            <person name="Schaack S."/>
            <person name="Shirato S."/>
            <person name="Slamovits C.H."/>
            <person name="Spencer D.F."/>
            <person name="Suzuki S."/>
            <person name="Worden A.Z."/>
            <person name="Zauner S."/>
            <person name="Barry K."/>
            <person name="Bell C."/>
            <person name="Bharti A.K."/>
            <person name="Crow J.A."/>
            <person name="Grimwood J."/>
            <person name="Kramer R."/>
            <person name="Lindquist E."/>
            <person name="Lucas S."/>
            <person name="Salamov A."/>
            <person name="McFadden G.I."/>
            <person name="Lane C.E."/>
            <person name="Keeling P.J."/>
            <person name="Gray M.W."/>
            <person name="Grigoriev I.V."/>
            <person name="Archibald J.M."/>
        </authorList>
    </citation>
    <scope>NUCLEOTIDE SEQUENCE</scope>
    <source>
        <strain evidence="10">CCMP2712</strain>
    </source>
</reference>
<dbReference type="KEGG" id="gtt:GUITHDRAFT_147790"/>
<evidence type="ECO:0000313" key="10">
    <source>
        <dbReference type="Proteomes" id="UP000011087"/>
    </source>
</evidence>
<sequence>MQVVLVLVHLVLLVLVLLVLVLLVLVLFLPHPPLPPSPLPLADFSTRVLGVVSAALVVPPAERPAEGIVSLDLLPLPLADSSTDANRASETMKDGRAILQRAIVKSRCVDVESLCVIAGKAVWKVTVELKVLENGGNVTDCCSLAAVLSLNHFKLNEVIVDGDKVKVFAYSERVIIADPSKLEEQVMHGQLVIIAGSKDRSMLYGISKTGGAPLPPSQLQRCCEMAIDRAAELHEVCKEALRKNEEKTKKRDMDALRKIKRADVEEVEVEEEGESKEKEEKGEEGEAEKEAKKLKTET</sequence>